<feature type="compositionally biased region" description="Low complexity" evidence="6">
    <location>
        <begin position="640"/>
        <end position="652"/>
    </location>
</feature>
<dbReference type="Pfam" id="PF13976">
    <property type="entry name" value="gag_pre-integrs"/>
    <property type="match status" value="1"/>
</dbReference>
<keyword evidence="4" id="KW-0378">Hydrolase</keyword>
<dbReference type="PANTHER" id="PTHR42648">
    <property type="entry name" value="TRANSPOSASE, PUTATIVE-RELATED"/>
    <property type="match status" value="1"/>
</dbReference>
<evidence type="ECO:0000256" key="2">
    <source>
        <dbReference type="ARBA" id="ARBA00022723"/>
    </source>
</evidence>
<dbReference type="Pfam" id="PF25597">
    <property type="entry name" value="SH3_retrovirus"/>
    <property type="match status" value="1"/>
</dbReference>
<dbReference type="GO" id="GO:0004190">
    <property type="term" value="F:aspartic-type endopeptidase activity"/>
    <property type="evidence" value="ECO:0007669"/>
    <property type="project" value="UniProtKB-KW"/>
</dbReference>
<comment type="caution">
    <text evidence="11">The sequence shown here is derived from an EMBL/GenBank/DDBJ whole genome shotgun (WGS) entry which is preliminary data.</text>
</comment>
<keyword evidence="2" id="KW-0479">Metal-binding</keyword>
<feature type="region of interest" description="Disordered" evidence="6">
    <location>
        <begin position="1722"/>
        <end position="1765"/>
    </location>
</feature>
<evidence type="ECO:0000259" key="9">
    <source>
        <dbReference type="Pfam" id="PF22936"/>
    </source>
</evidence>
<proteinExistence type="predicted"/>
<evidence type="ECO:0000259" key="8">
    <source>
        <dbReference type="Pfam" id="PF13976"/>
    </source>
</evidence>
<dbReference type="SUPFAM" id="SSF56672">
    <property type="entry name" value="DNA/RNA polymerases"/>
    <property type="match status" value="1"/>
</dbReference>
<feature type="compositionally biased region" description="Polar residues" evidence="6">
    <location>
        <begin position="1"/>
        <end position="32"/>
    </location>
</feature>
<dbReference type="InterPro" id="IPR057670">
    <property type="entry name" value="SH3_retrovirus"/>
</dbReference>
<dbReference type="EMBL" id="BKCJ010027246">
    <property type="protein sequence ID" value="GEV56480.1"/>
    <property type="molecule type" value="Genomic_DNA"/>
</dbReference>
<accession>A0A699GNQ1</accession>
<dbReference type="InterPro" id="IPR013103">
    <property type="entry name" value="RVT_2"/>
</dbReference>
<feature type="domain" description="GAG-pre-integrase" evidence="8">
    <location>
        <begin position="872"/>
        <end position="945"/>
    </location>
</feature>
<keyword evidence="5" id="KW-0175">Coiled coil</keyword>
<sequence length="2032" mass="229536">MAFVSSNITSNTNEADTTASGVSTAHTQAPKNQDSRGKEYGRKTILVETPTENSLIAQDGIIRYDWSYQAEEEIPTNYAFIELTSSGSSSSSESEVDSCSKSCMKAYANLKEKYDSLTSDFKKSQYNLLSYKADSQVSDKSKAGLGYKEITPDSFVNSSEILEKQENRSDKEYHAVPLSFTGNYMPLKRDLRLIDEYFESVSIDVISNIAPSDVKTFKTIDVNHKCVFSTEEPKPVVKNNFSPPIIEDWHSDDGSEEEISLTLKVKTVKPSVEKIKYVKPARETVKNEESPKQHVRNNGLQHITTALHTYSFTNTTNPSYCFIHQTPHPKKREYDIWAMKMEHYLSHTNYPIWQVIQNGNGPVSVTTDTNGIIKVLPPKTAEEVVAREKERKARNTLLMALPEDHLEKIHKMADAKEMCEAIKSRFGGNDESKKMQKYLLKQQFEEIHGAGVSHEDANQKFLRSPPSSWSQVALIMRSKTGLDTLSFDDLYSNLRVFELDVKGTTASSSNTQNVAFVSAENTSSTNDVSGHDFHEDKEVSQEDRRKLQFDIKDPVGFDKTKVECFNYHKWGIFLETAELKGTKTTEEEILEDIDWSRHVEEDAQNYAMMAYSSSNLGSNNEGLKQTSADESDSKPSEYASCESESSVETSTSMPELVENESKVVCKPKVWTDAPIIEEYESDSDNDSVSNVQEDKEKPSFAFTDSVKHVKTYRENIKETSTTNRSPKIKKEDRNGHTKKGLGYAFTRKACFFVDDPHRALKDKGIIDSGCSRHLTGNKAQLADYQEFKGGSVAFEGSNGRITGKGKIKTGRLDFEDVYYVEELKHYNLFSVSQMCDKKNTVLFTDTDCLVLSLDFKLPDENQALFKIPRQHNMYSFNLKNIYPSGDLACLFAKALIDESNKWHRRLGHVNFKNLNKLVKGNRVRGLPFKIFENDHTCVACQKGKQHKASCKAKIAETVNTACYVLNRVLVTKPQNKTPYELLTGKQPIISYLRPFGCHVTILNTIDQLSKFDEKSDSGFLVGYSLYSKAFRVYNLETKRVEDNLHVNFLENKPNVAGKGHAWMFDLDYLTNSMNYVLVENQANKSTGAKEANNSACTQANDDQGANSEEINLNEEHFILPIWSACSTTVKSSGDKIEKNTGFKICEKPVSQVEQVFLEDLEKLKRQEKETNDEAESLRKEATHDIQNASTSSTNLINLVLQEHLMMVNFHILIFPSVVTNFNNLETTVSVSLTPTTRIHTIHPKTQILGDPKSAVQTRSKVNKNSEAHALVWILVDLPFGKKEIRTKWVYKNKKDERGVVVRNKARLVAQGYKQEEGINYDESAFLYGTIDEEVYVSQPPSFVDPKFPNKVYKVVRDLYGLHQAPKAWYATLSTFLEKSRYRRGATDKTLFIKKDKKDIMLVQVYVDDIIFGSTKKFWFDEFEELMNNRFQISSMGELTFFLGLQTASTPIETQKPLVKDEEAADVDVLGYSKDFTSSCCESLGISKANQNWVFGILKCHHLTWKPTQTAIMLVQILTGNPQQEVANFLAGDLSPGNAKSRLLWLLLLQRQNMLLMHTADHFIRDAYEKKLIQVLKIHTDDNVSDLLTMAFDVSSKELASTKQTDFGKDISNLLMAGRLPKITLPTSALVPKQPLGMNLAALWHQQSIVLLQIRSQLLKLGDMSHHKDIYDNPSITKKVFANMKRVGTGFSGVVTPLFDNMLVPAAKEIGLIQDDVQSISIPTEPSTFKPHKKHKPKKQQTQAPKVPSPEPSPKHMLPLPSNDPLPIGKDSLKLKELMDLCTHLSNKVLELENEVIDIKSTYKESIEKHEGRVDMLEEENKVLKELYSVHSKVDTDAPVVENEKSFKQGRIIADIDEDVEINLEEAQAKPYRMDLEHPENVISMQDVDDEEPAEVEEVLEVVTAAKLITKVVTIAGATTTAEATKVSIPRRKRGVVIQDHEETTSTFVVHSEVQSKDKGKGILIEEPKTLKGQAQIEQDEACARQLEAKLNADINWNAVIEQVKRSERLNDAVMKYQALKRKPLTEAQARKI</sequence>
<gene>
    <name evidence="11" type="ORF">Tci_128457</name>
</gene>
<dbReference type="InterPro" id="IPR025724">
    <property type="entry name" value="GAG-pre-integrase_dom"/>
</dbReference>
<dbReference type="GO" id="GO:0006508">
    <property type="term" value="P:proteolysis"/>
    <property type="evidence" value="ECO:0007669"/>
    <property type="project" value="UniProtKB-KW"/>
</dbReference>
<feature type="region of interest" description="Disordered" evidence="6">
    <location>
        <begin position="617"/>
        <end position="658"/>
    </location>
</feature>
<feature type="domain" description="Retroviral polymerase SH3-like" evidence="10">
    <location>
        <begin position="997"/>
        <end position="1052"/>
    </location>
</feature>
<evidence type="ECO:0000256" key="3">
    <source>
        <dbReference type="ARBA" id="ARBA00022750"/>
    </source>
</evidence>
<dbReference type="InterPro" id="IPR054722">
    <property type="entry name" value="PolX-like_BBD"/>
</dbReference>
<evidence type="ECO:0000259" key="10">
    <source>
        <dbReference type="Pfam" id="PF25597"/>
    </source>
</evidence>
<evidence type="ECO:0000256" key="1">
    <source>
        <dbReference type="ARBA" id="ARBA00022670"/>
    </source>
</evidence>
<dbReference type="Pfam" id="PF07727">
    <property type="entry name" value="RVT_2"/>
    <property type="match status" value="1"/>
</dbReference>
<evidence type="ECO:0000259" key="7">
    <source>
        <dbReference type="Pfam" id="PF07727"/>
    </source>
</evidence>
<feature type="compositionally biased region" description="Basic and acidic residues" evidence="6">
    <location>
        <begin position="529"/>
        <end position="541"/>
    </location>
</feature>
<evidence type="ECO:0000256" key="4">
    <source>
        <dbReference type="ARBA" id="ARBA00022801"/>
    </source>
</evidence>
<keyword evidence="1" id="KW-0645">Protease</keyword>
<feature type="domain" description="Reverse transcriptase Ty1/copia-type" evidence="7">
    <location>
        <begin position="1322"/>
        <end position="1447"/>
    </location>
</feature>
<keyword evidence="3" id="KW-0064">Aspartyl protease</keyword>
<dbReference type="InterPro" id="IPR043502">
    <property type="entry name" value="DNA/RNA_pol_sf"/>
</dbReference>
<reference evidence="11" key="1">
    <citation type="journal article" date="2019" name="Sci. Rep.">
        <title>Draft genome of Tanacetum cinerariifolium, the natural source of mosquito coil.</title>
        <authorList>
            <person name="Yamashiro T."/>
            <person name="Shiraishi A."/>
            <person name="Satake H."/>
            <person name="Nakayama K."/>
        </authorList>
    </citation>
    <scope>NUCLEOTIDE SEQUENCE</scope>
</reference>
<organism evidence="11">
    <name type="scientific">Tanacetum cinerariifolium</name>
    <name type="common">Dalmatian daisy</name>
    <name type="synonym">Chrysanthemum cinerariifolium</name>
    <dbReference type="NCBI Taxonomy" id="118510"/>
    <lineage>
        <taxon>Eukaryota</taxon>
        <taxon>Viridiplantae</taxon>
        <taxon>Streptophyta</taxon>
        <taxon>Embryophyta</taxon>
        <taxon>Tracheophyta</taxon>
        <taxon>Spermatophyta</taxon>
        <taxon>Magnoliopsida</taxon>
        <taxon>eudicotyledons</taxon>
        <taxon>Gunneridae</taxon>
        <taxon>Pentapetalae</taxon>
        <taxon>asterids</taxon>
        <taxon>campanulids</taxon>
        <taxon>Asterales</taxon>
        <taxon>Asteraceae</taxon>
        <taxon>Asteroideae</taxon>
        <taxon>Anthemideae</taxon>
        <taxon>Anthemidinae</taxon>
        <taxon>Tanacetum</taxon>
    </lineage>
</organism>
<name>A0A699GNQ1_TANCI</name>
<evidence type="ECO:0000313" key="11">
    <source>
        <dbReference type="EMBL" id="GEV56480.1"/>
    </source>
</evidence>
<feature type="region of interest" description="Disordered" evidence="6">
    <location>
        <begin position="521"/>
        <end position="541"/>
    </location>
</feature>
<dbReference type="GO" id="GO:0046872">
    <property type="term" value="F:metal ion binding"/>
    <property type="evidence" value="ECO:0007669"/>
    <property type="project" value="UniProtKB-KW"/>
</dbReference>
<evidence type="ECO:0000256" key="5">
    <source>
        <dbReference type="SAM" id="Coils"/>
    </source>
</evidence>
<feature type="region of interest" description="Disordered" evidence="6">
    <location>
        <begin position="1"/>
        <end position="41"/>
    </location>
</feature>
<dbReference type="Pfam" id="PF22936">
    <property type="entry name" value="Pol_BBD"/>
    <property type="match status" value="1"/>
</dbReference>
<evidence type="ECO:0000256" key="6">
    <source>
        <dbReference type="SAM" id="MobiDB-lite"/>
    </source>
</evidence>
<feature type="compositionally biased region" description="Basic residues" evidence="6">
    <location>
        <begin position="1729"/>
        <end position="1738"/>
    </location>
</feature>
<feature type="coiled-coil region" evidence="5">
    <location>
        <begin position="1157"/>
        <end position="1191"/>
    </location>
</feature>
<protein>
    <submittedName>
        <fullName evidence="11">Ribonuclease H-like domain-containing protein</fullName>
    </submittedName>
</protein>
<feature type="domain" description="Retrovirus-related Pol polyprotein from transposon TNT 1-94-like beta-barrel" evidence="9">
    <location>
        <begin position="765"/>
        <end position="837"/>
    </location>
</feature>
<dbReference type="PANTHER" id="PTHR42648:SF21">
    <property type="entry name" value="CYSTEINE-RICH RLK (RECEPTOR-LIKE PROTEIN KINASE) 8"/>
    <property type="match status" value="1"/>
</dbReference>
<dbReference type="InterPro" id="IPR039537">
    <property type="entry name" value="Retrotran_Ty1/copia-like"/>
</dbReference>
<feature type="coiled-coil region" evidence="5">
    <location>
        <begin position="1774"/>
        <end position="1826"/>
    </location>
</feature>